<organism evidence="1 2">
    <name type="scientific">Merismopedia glauca CCAP 1448/3</name>
    <dbReference type="NCBI Taxonomy" id="1296344"/>
    <lineage>
        <taxon>Bacteria</taxon>
        <taxon>Bacillati</taxon>
        <taxon>Cyanobacteriota</taxon>
        <taxon>Cyanophyceae</taxon>
        <taxon>Synechococcales</taxon>
        <taxon>Merismopediaceae</taxon>
        <taxon>Merismopedia</taxon>
    </lineage>
</organism>
<accession>A0A2T1C5S7</accession>
<proteinExistence type="predicted"/>
<dbReference type="Proteomes" id="UP000238762">
    <property type="component" value="Unassembled WGS sequence"/>
</dbReference>
<evidence type="ECO:0000313" key="1">
    <source>
        <dbReference type="EMBL" id="PSB03483.1"/>
    </source>
</evidence>
<name>A0A2T1C5S7_9CYAN</name>
<protein>
    <submittedName>
        <fullName evidence="1">Cytosolic protein</fullName>
    </submittedName>
</protein>
<reference evidence="1 2" key="2">
    <citation type="submission" date="2018-03" db="EMBL/GenBank/DDBJ databases">
        <title>The ancient ancestry and fast evolution of plastids.</title>
        <authorList>
            <person name="Moore K.R."/>
            <person name="Magnabosco C."/>
            <person name="Momper L."/>
            <person name="Gold D.A."/>
            <person name="Bosak T."/>
            <person name="Fournier G.P."/>
        </authorList>
    </citation>
    <scope>NUCLEOTIDE SEQUENCE [LARGE SCALE GENOMIC DNA]</scope>
    <source>
        <strain evidence="1 2">CCAP 1448/3</strain>
    </source>
</reference>
<keyword evidence="2" id="KW-1185">Reference proteome</keyword>
<dbReference type="PANTHER" id="PTHR35586:SF1">
    <property type="entry name" value="SLL1691 PROTEIN"/>
    <property type="match status" value="1"/>
</dbReference>
<reference evidence="1 2" key="1">
    <citation type="submission" date="2018-02" db="EMBL/GenBank/DDBJ databases">
        <authorList>
            <person name="Cohen D.B."/>
            <person name="Kent A.D."/>
        </authorList>
    </citation>
    <scope>NUCLEOTIDE SEQUENCE [LARGE SCALE GENOMIC DNA]</scope>
    <source>
        <strain evidence="1 2">CCAP 1448/3</strain>
    </source>
</reference>
<evidence type="ECO:0000313" key="2">
    <source>
        <dbReference type="Proteomes" id="UP000238762"/>
    </source>
</evidence>
<sequence>MTEPRDAFDSPWKDILEAYFQEFVEFFFPQIHAEIDWNRGYDFLDSELQQVVRDAELGKRLADKLVKVWRLSGEETWVLVHIEIQSQEESHFAERMFVYYYRLRDKYDLPIASLAILGDERETWKPKPFQSELWGCEVSFRFPIIKLLDYASDWNQLETSHNPFAIAVMAHLKTKETRNDGISRKEWKFRLTRLLYERGYERQDILNLFRFIDWILELPEELKRSFRDELEQYERERQMPYVTSIERMAEAKGEAKGEARGEERQKQAIALKMLQENIPLDIIARITELTIEQLQQLRSQNS</sequence>
<dbReference type="AlphaFoldDB" id="A0A2T1C5S7"/>
<gene>
    <name evidence="1" type="ORF">C7B64_08330</name>
</gene>
<dbReference type="RefSeq" id="WP_106288183.1">
    <property type="nucleotide sequence ID" value="NZ_CAWNTC010000254.1"/>
</dbReference>
<comment type="caution">
    <text evidence="1">The sequence shown here is derived from an EMBL/GenBank/DDBJ whole genome shotgun (WGS) entry which is preliminary data.</text>
</comment>
<dbReference type="OrthoDB" id="527046at2"/>
<dbReference type="EMBL" id="PVWJ01000031">
    <property type="protein sequence ID" value="PSB03483.1"/>
    <property type="molecule type" value="Genomic_DNA"/>
</dbReference>
<dbReference type="PANTHER" id="PTHR35586">
    <property type="entry name" value="SLL1691 PROTEIN"/>
    <property type="match status" value="1"/>
</dbReference>